<name>A0A381VVT5_9ZZZZ</name>
<accession>A0A381VVT5</accession>
<evidence type="ECO:0008006" key="4">
    <source>
        <dbReference type="Google" id="ProtNLM"/>
    </source>
</evidence>
<dbReference type="NCBIfam" id="TIGR00152">
    <property type="entry name" value="dephospho-CoA kinase"/>
    <property type="match status" value="1"/>
</dbReference>
<sequence>MTTSNLKVALTGGIASGKTLVSNLLHNLGCTIIDLDILAREVVEPGTDGLNELVAHFGKDILTNDGFLNRTHLREELYQNEQNRLFIEKTLHPKILSKMQNAMDKQSHGVIIIVVPLLVEKALWGPFDRAIIVDCEADNQLNRLMAREDIDRGKADSMLSTQVSREERLELKKHLQTDVIENNSSLDELEEQVTSLYQKLISL</sequence>
<dbReference type="GO" id="GO:0004140">
    <property type="term" value="F:dephospho-CoA kinase activity"/>
    <property type="evidence" value="ECO:0007669"/>
    <property type="project" value="InterPro"/>
</dbReference>
<dbReference type="GO" id="GO:0005524">
    <property type="term" value="F:ATP binding"/>
    <property type="evidence" value="ECO:0007669"/>
    <property type="project" value="UniProtKB-KW"/>
</dbReference>
<dbReference type="InterPro" id="IPR001977">
    <property type="entry name" value="Depp_CoAkinase"/>
</dbReference>
<dbReference type="CDD" id="cd02022">
    <property type="entry name" value="DPCK"/>
    <property type="match status" value="1"/>
</dbReference>
<dbReference type="EMBL" id="UINC01009886">
    <property type="protein sequence ID" value="SVA44201.1"/>
    <property type="molecule type" value="Genomic_DNA"/>
</dbReference>
<dbReference type="Gene3D" id="3.40.50.300">
    <property type="entry name" value="P-loop containing nucleotide triphosphate hydrolases"/>
    <property type="match status" value="1"/>
</dbReference>
<dbReference type="Pfam" id="PF01121">
    <property type="entry name" value="CoaE"/>
    <property type="match status" value="1"/>
</dbReference>
<protein>
    <recommendedName>
        <fullName evidence="4">Dephospho-CoA kinase</fullName>
    </recommendedName>
</protein>
<dbReference type="AlphaFoldDB" id="A0A381VVT5"/>
<dbReference type="PROSITE" id="PS51219">
    <property type="entry name" value="DPCK"/>
    <property type="match status" value="1"/>
</dbReference>
<dbReference type="SUPFAM" id="SSF52540">
    <property type="entry name" value="P-loop containing nucleoside triphosphate hydrolases"/>
    <property type="match status" value="1"/>
</dbReference>
<gene>
    <name evidence="3" type="ORF">METZ01_LOCUS97055</name>
</gene>
<dbReference type="PANTHER" id="PTHR10695">
    <property type="entry name" value="DEPHOSPHO-COA KINASE-RELATED"/>
    <property type="match status" value="1"/>
</dbReference>
<evidence type="ECO:0000313" key="3">
    <source>
        <dbReference type="EMBL" id="SVA44201.1"/>
    </source>
</evidence>
<organism evidence="3">
    <name type="scientific">marine metagenome</name>
    <dbReference type="NCBI Taxonomy" id="408172"/>
    <lineage>
        <taxon>unclassified sequences</taxon>
        <taxon>metagenomes</taxon>
        <taxon>ecological metagenomes</taxon>
    </lineage>
</organism>
<reference evidence="3" key="1">
    <citation type="submission" date="2018-05" db="EMBL/GenBank/DDBJ databases">
        <authorList>
            <person name="Lanie J.A."/>
            <person name="Ng W.-L."/>
            <person name="Kazmierczak K.M."/>
            <person name="Andrzejewski T.M."/>
            <person name="Davidsen T.M."/>
            <person name="Wayne K.J."/>
            <person name="Tettelin H."/>
            <person name="Glass J.I."/>
            <person name="Rusch D."/>
            <person name="Podicherti R."/>
            <person name="Tsui H.-C.T."/>
            <person name="Winkler M.E."/>
        </authorList>
    </citation>
    <scope>NUCLEOTIDE SEQUENCE</scope>
</reference>
<dbReference type="GO" id="GO:0015937">
    <property type="term" value="P:coenzyme A biosynthetic process"/>
    <property type="evidence" value="ECO:0007669"/>
    <property type="project" value="InterPro"/>
</dbReference>
<dbReference type="PANTHER" id="PTHR10695:SF46">
    <property type="entry name" value="BIFUNCTIONAL COENZYME A SYNTHASE-RELATED"/>
    <property type="match status" value="1"/>
</dbReference>
<proteinExistence type="inferred from homology"/>
<keyword evidence="1" id="KW-0547">Nucleotide-binding</keyword>
<dbReference type="HAMAP" id="MF_00376">
    <property type="entry name" value="Dephospho_CoA_kinase"/>
    <property type="match status" value="1"/>
</dbReference>
<keyword evidence="2" id="KW-0067">ATP-binding</keyword>
<evidence type="ECO:0000256" key="1">
    <source>
        <dbReference type="ARBA" id="ARBA00022741"/>
    </source>
</evidence>
<evidence type="ECO:0000256" key="2">
    <source>
        <dbReference type="ARBA" id="ARBA00022840"/>
    </source>
</evidence>
<dbReference type="InterPro" id="IPR027417">
    <property type="entry name" value="P-loop_NTPase"/>
</dbReference>